<dbReference type="NCBIfam" id="TIGR01507">
    <property type="entry name" value="hopene_cyclase"/>
    <property type="match status" value="1"/>
</dbReference>
<dbReference type="GO" id="GO:0016866">
    <property type="term" value="F:intramolecular transferase activity"/>
    <property type="evidence" value="ECO:0007669"/>
    <property type="project" value="InterPro"/>
</dbReference>
<feature type="domain" description="Squalene cyclase C-terminal" evidence="4">
    <location>
        <begin position="317"/>
        <end position="615"/>
    </location>
</feature>
<evidence type="ECO:0000256" key="3">
    <source>
        <dbReference type="ARBA" id="ARBA00023235"/>
    </source>
</evidence>
<dbReference type="UniPathway" id="UPA00337"/>
<dbReference type="SUPFAM" id="SSF48239">
    <property type="entry name" value="Terpenoid cyclases/Protein prenyltransferases"/>
    <property type="match status" value="2"/>
</dbReference>
<dbReference type="Gene3D" id="1.50.10.20">
    <property type="match status" value="2"/>
</dbReference>
<dbReference type="GO" id="GO:0016104">
    <property type="term" value="P:triterpenoid biosynthetic process"/>
    <property type="evidence" value="ECO:0007669"/>
    <property type="project" value="InterPro"/>
</dbReference>
<keyword evidence="2" id="KW-0677">Repeat</keyword>
<dbReference type="AlphaFoldDB" id="E1YL66"/>
<organism evidence="6">
    <name type="scientific">uncultured Desulfobacterium sp</name>
    <dbReference type="NCBI Taxonomy" id="201089"/>
    <lineage>
        <taxon>Bacteria</taxon>
        <taxon>Pseudomonadati</taxon>
        <taxon>Thermodesulfobacteriota</taxon>
        <taxon>Desulfobacteria</taxon>
        <taxon>Desulfobacterales</taxon>
        <taxon>Desulfobacteriaceae</taxon>
        <taxon>Desulfobacterium</taxon>
        <taxon>environmental samples</taxon>
    </lineage>
</organism>
<dbReference type="PANTHER" id="PTHR11764:SF82">
    <property type="entry name" value="TERPENE CYCLASE_MUTASE FAMILY MEMBER"/>
    <property type="match status" value="1"/>
</dbReference>
<sequence>MDTEKNNILAALNRSIEQGLRWLDSHQKPQGFWMGILESNVCIESEWLLAMHFLEIKNDSKVEGMVRGILNKQRSDGSWETYYDAPGGDINATVEAYAALRATGIAVDAPPLEKARKWIFEHGGLPKIRVFTRYWLALIGEWPWSKTPNIPPEIIFFPRWFPFNIYNFASWVRTTLLPLSILCARCPVLPLSDPRRLDELFPEGRSRMNYSLACNRKALSWEQCFLMLDHFLHTYQKIGITPGRETAIRLCLEWIIKHQDADGSWGGIQPPWIYSLIALHTEGYPLDHSILHKGLDTLNDHWLYERDDGLHIQASESTVWDTSLALISMQDCRRDYRNSDTMQRAVEWLLDQQIREPGDWKVKVKKAKAGGWAFERANRFYPDVDDTAVILLVLTRLAGVYKNREKLQEAIDCALNWLLAMQSSNGGWAAFDKNNNLAILTKIPFCDFGEALDPPSIDVTAHVLEACGYLCMDIHHPVVHRAVKFIRKEQEPEGCWFGRWGVNYIYGTAAVLPALKAVGEDMHASYVRKAADWIQTRQNSDGGWGETCRSYMDCSIRGMGPSTPSQTAWALMGLLAVDSGCYRGNIDRGLNFLIQRQKSGSWHEPQYTGTGFPGYIVGGRIELTRKNLEADFRQGTELSRGFMIKYNLYCHYFPLIALGRARDHLSFETHP</sequence>
<name>E1YL66_9BACT</name>
<evidence type="ECO:0000313" key="6">
    <source>
        <dbReference type="EMBL" id="CBX30849.1"/>
    </source>
</evidence>
<dbReference type="InterPro" id="IPR018333">
    <property type="entry name" value="Squalene_cyclase"/>
</dbReference>
<keyword evidence="3" id="KW-0413">Isomerase</keyword>
<dbReference type="InterPro" id="IPR032697">
    <property type="entry name" value="SQ_cyclase_N"/>
</dbReference>
<accession>E1YL66</accession>
<dbReference type="SFLD" id="SFLDG01016">
    <property type="entry name" value="Prenyltransferase_Like_2"/>
    <property type="match status" value="1"/>
</dbReference>
<dbReference type="InterPro" id="IPR008930">
    <property type="entry name" value="Terpenoid_cyclase/PrenylTrfase"/>
</dbReference>
<dbReference type="Pfam" id="PF13243">
    <property type="entry name" value="SQHop_cyclase_C"/>
    <property type="match status" value="1"/>
</dbReference>
<gene>
    <name evidence="6" type="ORF">N47_E43610</name>
</gene>
<comment type="pathway">
    <text evidence="1">Secondary metabolite biosynthesis; hopanoid biosynthesis.</text>
</comment>
<reference evidence="6" key="1">
    <citation type="journal article" date="2011" name="Environ. Microbiol.">
        <title>Genomic insights into the metabolic potential of the polycyclic aromatic hydrocarbon degrading sulfate-reducing Deltaproteobacterium N47.</title>
        <authorList>
            <person name="Bergmann F."/>
            <person name="Selesi D."/>
            <person name="Weinmaier T."/>
            <person name="Tischler P."/>
            <person name="Rattei T."/>
            <person name="Meckenstock R.U."/>
        </authorList>
    </citation>
    <scope>NUCLEOTIDE SEQUENCE</scope>
</reference>
<dbReference type="PANTHER" id="PTHR11764">
    <property type="entry name" value="TERPENE CYCLASE/MUTASE FAMILY MEMBER"/>
    <property type="match status" value="1"/>
</dbReference>
<dbReference type="CDD" id="cd02892">
    <property type="entry name" value="SQCY_1"/>
    <property type="match status" value="1"/>
</dbReference>
<dbReference type="GO" id="GO:0005811">
    <property type="term" value="C:lipid droplet"/>
    <property type="evidence" value="ECO:0007669"/>
    <property type="project" value="InterPro"/>
</dbReference>
<evidence type="ECO:0000256" key="1">
    <source>
        <dbReference type="ARBA" id="ARBA00004999"/>
    </source>
</evidence>
<evidence type="ECO:0000259" key="5">
    <source>
        <dbReference type="Pfam" id="PF13249"/>
    </source>
</evidence>
<dbReference type="NCBIfam" id="TIGR01787">
    <property type="entry name" value="squalene_cyclas"/>
    <property type="match status" value="1"/>
</dbReference>
<dbReference type="InterPro" id="IPR006400">
    <property type="entry name" value="Hopene-cyclase"/>
</dbReference>
<dbReference type="Pfam" id="PF13249">
    <property type="entry name" value="SQHop_cyclase_N"/>
    <property type="match status" value="1"/>
</dbReference>
<protein>
    <submittedName>
        <fullName evidence="6">Squalene--hopene cyclase</fullName>
    </submittedName>
</protein>
<dbReference type="InterPro" id="IPR032696">
    <property type="entry name" value="SQ_cyclase_C"/>
</dbReference>
<feature type="domain" description="Squalene cyclase N-terminal" evidence="5">
    <location>
        <begin position="18"/>
        <end position="303"/>
    </location>
</feature>
<evidence type="ECO:0000259" key="4">
    <source>
        <dbReference type="Pfam" id="PF13243"/>
    </source>
</evidence>
<proteinExistence type="predicted"/>
<evidence type="ECO:0000256" key="2">
    <source>
        <dbReference type="ARBA" id="ARBA00022737"/>
    </source>
</evidence>
<dbReference type="EMBL" id="FR695877">
    <property type="protein sequence ID" value="CBX30849.1"/>
    <property type="molecule type" value="Genomic_DNA"/>
</dbReference>